<accession>A0AAP0QKI4</accession>
<gene>
    <name evidence="10" type="ORF">WN944_013218</name>
</gene>
<comment type="cofactor">
    <cofactor evidence="8">
        <name>Zn(2+)</name>
        <dbReference type="ChEBI" id="CHEBI:29105"/>
    </cofactor>
    <text evidence="8">Binds 1 zinc ion per subunit.</text>
</comment>
<evidence type="ECO:0000313" key="11">
    <source>
        <dbReference type="Proteomes" id="UP001428341"/>
    </source>
</evidence>
<dbReference type="GO" id="GO:0004089">
    <property type="term" value="F:carbonate dehydratase activity"/>
    <property type="evidence" value="ECO:0007669"/>
    <property type="project" value="UniProtKB-UniRule"/>
</dbReference>
<feature type="binding site" evidence="8">
    <location>
        <position position="77"/>
    </location>
    <ligand>
        <name>Zn(2+)</name>
        <dbReference type="ChEBI" id="CHEBI:29105"/>
    </ligand>
</feature>
<protein>
    <recommendedName>
        <fullName evidence="3 9">Carbonic anhydrase</fullName>
        <ecNumber evidence="3 9">4.2.1.1</ecNumber>
    </recommendedName>
    <alternativeName>
        <fullName evidence="9">Carbonate dehydratase</fullName>
    </alternativeName>
</protein>
<comment type="function">
    <text evidence="1 9">Reversible hydration of carbon dioxide.</text>
</comment>
<sequence>MAMQSSPEVLNPEMKKLLREKGEADKEVDGHGHDCFDPVERIIKGFIHFKTSKFDKYPECFSELAKGQHPKFLVFACSDSRVSPSHVLDFQPGEAFMARNIANMVPAFNQFDDIVDFAAQLRYSCVGATIEYAVANLQVENVLVIGHSRCGGIKRLMSLPDDGSNYYDFIDDWVRIGLPAKAKVKREHPDLSFEQQTALCERESVNLSLVNLLTYPYVQRAVQDGTLALRGGYYDFVNGKFELWELKTDITPPIVI</sequence>
<evidence type="ECO:0000256" key="6">
    <source>
        <dbReference type="ARBA" id="ARBA00023239"/>
    </source>
</evidence>
<comment type="catalytic activity">
    <reaction evidence="7 9">
        <text>hydrogencarbonate + H(+) = CO2 + H2O</text>
        <dbReference type="Rhea" id="RHEA:10748"/>
        <dbReference type="ChEBI" id="CHEBI:15377"/>
        <dbReference type="ChEBI" id="CHEBI:15378"/>
        <dbReference type="ChEBI" id="CHEBI:16526"/>
        <dbReference type="ChEBI" id="CHEBI:17544"/>
        <dbReference type="EC" id="4.2.1.1"/>
    </reaction>
</comment>
<keyword evidence="11" id="KW-1185">Reference proteome</keyword>
<organism evidence="10 11">
    <name type="scientific">Citrus x changshan-huyou</name>
    <dbReference type="NCBI Taxonomy" id="2935761"/>
    <lineage>
        <taxon>Eukaryota</taxon>
        <taxon>Viridiplantae</taxon>
        <taxon>Streptophyta</taxon>
        <taxon>Embryophyta</taxon>
        <taxon>Tracheophyta</taxon>
        <taxon>Spermatophyta</taxon>
        <taxon>Magnoliopsida</taxon>
        <taxon>eudicotyledons</taxon>
        <taxon>Gunneridae</taxon>
        <taxon>Pentapetalae</taxon>
        <taxon>rosids</taxon>
        <taxon>malvids</taxon>
        <taxon>Sapindales</taxon>
        <taxon>Rutaceae</taxon>
        <taxon>Aurantioideae</taxon>
        <taxon>Citrus</taxon>
    </lineage>
</organism>
<dbReference type="CDD" id="cd00884">
    <property type="entry name" value="beta_CA_cladeB"/>
    <property type="match status" value="1"/>
</dbReference>
<comment type="similarity">
    <text evidence="2 9">Belongs to the beta-class carbonic anhydrase family.</text>
</comment>
<dbReference type="InterPro" id="IPR045066">
    <property type="entry name" value="Beta_CA_cladeB"/>
</dbReference>
<reference evidence="10 11" key="1">
    <citation type="submission" date="2024-05" db="EMBL/GenBank/DDBJ databases">
        <title>Haplotype-resolved chromosome-level genome assembly of Huyou (Citrus changshanensis).</title>
        <authorList>
            <person name="Miao C."/>
            <person name="Chen W."/>
            <person name="Wu Y."/>
            <person name="Wang L."/>
            <person name="Zhao S."/>
            <person name="Grierson D."/>
            <person name="Xu C."/>
            <person name="Chen K."/>
        </authorList>
    </citation>
    <scope>NUCLEOTIDE SEQUENCE [LARGE SCALE GENOMIC DNA]</scope>
    <source>
        <strain evidence="10">01-14</strain>
        <tissue evidence="10">Leaf</tissue>
    </source>
</reference>
<dbReference type="SMART" id="SM00947">
    <property type="entry name" value="Pro_CA"/>
    <property type="match status" value="1"/>
</dbReference>
<evidence type="ECO:0000256" key="1">
    <source>
        <dbReference type="ARBA" id="ARBA00002904"/>
    </source>
</evidence>
<evidence type="ECO:0000256" key="9">
    <source>
        <dbReference type="RuleBase" id="RU003956"/>
    </source>
</evidence>
<dbReference type="InterPro" id="IPR015892">
    <property type="entry name" value="Carbonic_anhydrase_CS"/>
</dbReference>
<dbReference type="GO" id="GO:0015976">
    <property type="term" value="P:carbon utilization"/>
    <property type="evidence" value="ECO:0007669"/>
    <property type="project" value="InterPro"/>
</dbReference>
<evidence type="ECO:0000313" key="10">
    <source>
        <dbReference type="EMBL" id="KAK9198035.1"/>
    </source>
</evidence>
<keyword evidence="6 9" id="KW-0456">Lyase</keyword>
<dbReference type="PROSITE" id="PS00704">
    <property type="entry name" value="PROK_CO2_ANHYDRASE_1"/>
    <property type="match status" value="1"/>
</dbReference>
<keyword evidence="4" id="KW-0702">S-nitrosylation</keyword>
<comment type="caution">
    <text evidence="10">The sequence shown here is derived from an EMBL/GenBank/DDBJ whole genome shotgun (WGS) entry which is preliminary data.</text>
</comment>
<dbReference type="GO" id="GO:0008270">
    <property type="term" value="F:zinc ion binding"/>
    <property type="evidence" value="ECO:0007669"/>
    <property type="project" value="UniProtKB-UniRule"/>
</dbReference>
<keyword evidence="8" id="KW-0479">Metal-binding</keyword>
<evidence type="ECO:0000256" key="2">
    <source>
        <dbReference type="ARBA" id="ARBA00006217"/>
    </source>
</evidence>
<dbReference type="InterPro" id="IPR001765">
    <property type="entry name" value="Carbonic_anhydrase"/>
</dbReference>
<name>A0AAP0QKI4_9ROSI</name>
<dbReference type="FunFam" id="3.40.1050.10:FF:000003">
    <property type="entry name" value="Carbonic anhydrase"/>
    <property type="match status" value="1"/>
</dbReference>
<evidence type="ECO:0000256" key="3">
    <source>
        <dbReference type="ARBA" id="ARBA00012925"/>
    </source>
</evidence>
<dbReference type="Proteomes" id="UP001428341">
    <property type="component" value="Unassembled WGS sequence"/>
</dbReference>
<dbReference type="PROSITE" id="PS00705">
    <property type="entry name" value="PROK_CO2_ANHYDRASE_2"/>
    <property type="match status" value="1"/>
</dbReference>
<proteinExistence type="inferred from homology"/>
<dbReference type="InterPro" id="IPR036874">
    <property type="entry name" value="Carbonic_anhydrase_sf"/>
</dbReference>
<dbReference type="EC" id="4.2.1.1" evidence="3 9"/>
<evidence type="ECO:0000256" key="7">
    <source>
        <dbReference type="ARBA" id="ARBA00048348"/>
    </source>
</evidence>
<feature type="binding site" evidence="8">
    <location>
        <position position="147"/>
    </location>
    <ligand>
        <name>Zn(2+)</name>
        <dbReference type="ChEBI" id="CHEBI:29105"/>
    </ligand>
</feature>
<evidence type="ECO:0000256" key="8">
    <source>
        <dbReference type="PIRSR" id="PIRSR601765-1"/>
    </source>
</evidence>
<evidence type="ECO:0000256" key="5">
    <source>
        <dbReference type="ARBA" id="ARBA00022833"/>
    </source>
</evidence>
<feature type="binding site" evidence="8">
    <location>
        <position position="79"/>
    </location>
    <ligand>
        <name>Zn(2+)</name>
        <dbReference type="ChEBI" id="CHEBI:29105"/>
    </ligand>
</feature>
<evidence type="ECO:0000256" key="4">
    <source>
        <dbReference type="ARBA" id="ARBA00022799"/>
    </source>
</evidence>
<dbReference type="EMBL" id="JBCGBO010000005">
    <property type="protein sequence ID" value="KAK9198035.1"/>
    <property type="molecule type" value="Genomic_DNA"/>
</dbReference>
<dbReference type="PANTHER" id="PTHR11002">
    <property type="entry name" value="CARBONIC ANHYDRASE"/>
    <property type="match status" value="1"/>
</dbReference>
<dbReference type="Gene3D" id="3.40.1050.10">
    <property type="entry name" value="Carbonic anhydrase"/>
    <property type="match status" value="1"/>
</dbReference>
<dbReference type="PANTHER" id="PTHR11002:SF45">
    <property type="entry name" value="CARBONIC ANHYDRASE"/>
    <property type="match status" value="1"/>
</dbReference>
<keyword evidence="5 8" id="KW-0862">Zinc</keyword>
<dbReference type="SUPFAM" id="SSF53056">
    <property type="entry name" value="beta-carbonic anhydrase, cab"/>
    <property type="match status" value="1"/>
</dbReference>
<dbReference type="Pfam" id="PF00484">
    <property type="entry name" value="Pro_CA"/>
    <property type="match status" value="1"/>
</dbReference>
<dbReference type="AlphaFoldDB" id="A0AAP0QKI4"/>
<feature type="binding site" evidence="8">
    <location>
        <position position="150"/>
    </location>
    <ligand>
        <name>Zn(2+)</name>
        <dbReference type="ChEBI" id="CHEBI:29105"/>
    </ligand>
</feature>